<feature type="transmembrane region" description="Helical" evidence="9">
    <location>
        <begin position="117"/>
        <end position="135"/>
    </location>
</feature>
<comment type="caution">
    <text evidence="13">The sequence shown here is derived from an EMBL/GenBank/DDBJ whole genome shotgun (WGS) entry which is preliminary data.</text>
</comment>
<keyword evidence="6 13" id="KW-0418">Kinase</keyword>
<keyword evidence="5" id="KW-0547">Nucleotide-binding</keyword>
<organism evidence="13 14">
    <name type="scientific">Kribbella lupini</name>
    <dbReference type="NCBI Taxonomy" id="291602"/>
    <lineage>
        <taxon>Bacteria</taxon>
        <taxon>Bacillati</taxon>
        <taxon>Actinomycetota</taxon>
        <taxon>Actinomycetes</taxon>
        <taxon>Propionibacteriales</taxon>
        <taxon>Kribbellaceae</taxon>
        <taxon>Kribbella</taxon>
    </lineage>
</organism>
<keyword evidence="9" id="KW-0812">Transmembrane</keyword>
<dbReference type="SUPFAM" id="SSF55874">
    <property type="entry name" value="ATPase domain of HSP90 chaperone/DNA topoisomerase II/histidine kinase"/>
    <property type="match status" value="1"/>
</dbReference>
<dbReference type="Pfam" id="PF02518">
    <property type="entry name" value="HATPase_c"/>
    <property type="match status" value="1"/>
</dbReference>
<evidence type="ECO:0000259" key="11">
    <source>
        <dbReference type="Pfam" id="PF07730"/>
    </source>
</evidence>
<dbReference type="InterPro" id="IPR050482">
    <property type="entry name" value="Sensor_HK_TwoCompSys"/>
</dbReference>
<feature type="domain" description="Histidine kinase/HSP90-like ATPase" evidence="10">
    <location>
        <begin position="312"/>
        <end position="399"/>
    </location>
</feature>
<evidence type="ECO:0000259" key="10">
    <source>
        <dbReference type="Pfam" id="PF02518"/>
    </source>
</evidence>
<keyword evidence="14" id="KW-1185">Reference proteome</keyword>
<feature type="domain" description="DUF7134" evidence="12">
    <location>
        <begin position="29"/>
        <end position="166"/>
    </location>
</feature>
<name>A0ABN2BYL2_9ACTN</name>
<sequence>MTFPVAGRRTLARMTGFLTARRVSPQSKAFDLLLAGGLTLFFGFLSLAQAQFAGVVGLALLVPLIWRRSYPELVFFGVSAIAVLQWLAGIELQAGNVGLLVALYTISVYGEVKYSRIALGIGGLGVLMATARYYANSDWRQQITMMVAFGAVVFGVWAFGERRRTRGLYVAQLEERAIQAERDRDREATLAVTNERTRIAREIHDVVAHGLSIMIVQADGGLYAADASPEQAKKALATIGDTGRASLTEMRKMLGLLKQDEQNELDPNQPRPQPGVSSLPELVENVREAGLTVDYEVTGTPRDLPALLGLTAYRIVQEGLTNTLKHAGPGARTSVTLDFGREMLTVVVTDDGRGGGVAPTSDPGHGLVGMRQRASISGGTVNAGPKAGGGYEVVAKLPYAGPPDQ</sequence>
<evidence type="ECO:0000256" key="7">
    <source>
        <dbReference type="ARBA" id="ARBA00022840"/>
    </source>
</evidence>
<evidence type="ECO:0000256" key="6">
    <source>
        <dbReference type="ARBA" id="ARBA00022777"/>
    </source>
</evidence>
<gene>
    <name evidence="13" type="ORF">GCM10009741_62290</name>
</gene>
<dbReference type="PANTHER" id="PTHR24421:SF10">
    <property type="entry name" value="NITRATE_NITRITE SENSOR PROTEIN NARQ"/>
    <property type="match status" value="1"/>
</dbReference>
<dbReference type="EC" id="2.7.13.3" evidence="2"/>
<keyword evidence="7" id="KW-0067">ATP-binding</keyword>
<keyword evidence="9" id="KW-1133">Transmembrane helix</keyword>
<evidence type="ECO:0000256" key="4">
    <source>
        <dbReference type="ARBA" id="ARBA00022679"/>
    </source>
</evidence>
<dbReference type="Gene3D" id="1.20.5.1930">
    <property type="match status" value="1"/>
</dbReference>
<dbReference type="InterPro" id="IPR055558">
    <property type="entry name" value="DUF7134"/>
</dbReference>
<dbReference type="EMBL" id="BAAANC010000003">
    <property type="protein sequence ID" value="GAA1549669.1"/>
    <property type="molecule type" value="Genomic_DNA"/>
</dbReference>
<keyword evidence="3" id="KW-0597">Phosphoprotein</keyword>
<evidence type="ECO:0000259" key="12">
    <source>
        <dbReference type="Pfam" id="PF23539"/>
    </source>
</evidence>
<evidence type="ECO:0000313" key="14">
    <source>
        <dbReference type="Proteomes" id="UP001500363"/>
    </source>
</evidence>
<evidence type="ECO:0000313" key="13">
    <source>
        <dbReference type="EMBL" id="GAA1549669.1"/>
    </source>
</evidence>
<keyword evidence="8" id="KW-0902">Two-component regulatory system</keyword>
<proteinExistence type="predicted"/>
<dbReference type="GO" id="GO:0016301">
    <property type="term" value="F:kinase activity"/>
    <property type="evidence" value="ECO:0007669"/>
    <property type="project" value="UniProtKB-KW"/>
</dbReference>
<dbReference type="Proteomes" id="UP001500363">
    <property type="component" value="Unassembled WGS sequence"/>
</dbReference>
<dbReference type="InterPro" id="IPR036890">
    <property type="entry name" value="HATPase_C_sf"/>
</dbReference>
<evidence type="ECO:0000256" key="1">
    <source>
        <dbReference type="ARBA" id="ARBA00000085"/>
    </source>
</evidence>
<comment type="catalytic activity">
    <reaction evidence="1">
        <text>ATP + protein L-histidine = ADP + protein N-phospho-L-histidine.</text>
        <dbReference type="EC" id="2.7.13.3"/>
    </reaction>
</comment>
<evidence type="ECO:0000256" key="9">
    <source>
        <dbReference type="SAM" id="Phobius"/>
    </source>
</evidence>
<dbReference type="PANTHER" id="PTHR24421">
    <property type="entry name" value="NITRATE/NITRITE SENSOR PROTEIN NARX-RELATED"/>
    <property type="match status" value="1"/>
</dbReference>
<accession>A0ABN2BYL2</accession>
<keyword evidence="9" id="KW-0472">Membrane</keyword>
<protein>
    <recommendedName>
        <fullName evidence="2">histidine kinase</fullName>
        <ecNumber evidence="2">2.7.13.3</ecNumber>
    </recommendedName>
</protein>
<evidence type="ECO:0000256" key="2">
    <source>
        <dbReference type="ARBA" id="ARBA00012438"/>
    </source>
</evidence>
<feature type="transmembrane region" description="Helical" evidence="9">
    <location>
        <begin position="74"/>
        <end position="105"/>
    </location>
</feature>
<dbReference type="InterPro" id="IPR003594">
    <property type="entry name" value="HATPase_dom"/>
</dbReference>
<evidence type="ECO:0000256" key="8">
    <source>
        <dbReference type="ARBA" id="ARBA00023012"/>
    </source>
</evidence>
<evidence type="ECO:0000256" key="3">
    <source>
        <dbReference type="ARBA" id="ARBA00022553"/>
    </source>
</evidence>
<dbReference type="Pfam" id="PF23539">
    <property type="entry name" value="DUF7134"/>
    <property type="match status" value="1"/>
</dbReference>
<reference evidence="13 14" key="1">
    <citation type="journal article" date="2019" name="Int. J. Syst. Evol. Microbiol.">
        <title>The Global Catalogue of Microorganisms (GCM) 10K type strain sequencing project: providing services to taxonomists for standard genome sequencing and annotation.</title>
        <authorList>
            <consortium name="The Broad Institute Genomics Platform"/>
            <consortium name="The Broad Institute Genome Sequencing Center for Infectious Disease"/>
            <person name="Wu L."/>
            <person name="Ma J."/>
        </authorList>
    </citation>
    <scope>NUCLEOTIDE SEQUENCE [LARGE SCALE GENOMIC DNA]</scope>
    <source>
        <strain evidence="13 14">JCM 14303</strain>
    </source>
</reference>
<feature type="transmembrane region" description="Helical" evidence="9">
    <location>
        <begin position="141"/>
        <end position="159"/>
    </location>
</feature>
<dbReference type="InterPro" id="IPR011712">
    <property type="entry name" value="Sig_transdc_His_kin_sub3_dim/P"/>
</dbReference>
<dbReference type="CDD" id="cd16917">
    <property type="entry name" value="HATPase_UhpB-NarQ-NarX-like"/>
    <property type="match status" value="1"/>
</dbReference>
<evidence type="ECO:0000256" key="5">
    <source>
        <dbReference type="ARBA" id="ARBA00022741"/>
    </source>
</evidence>
<keyword evidence="4" id="KW-0808">Transferase</keyword>
<feature type="domain" description="Signal transduction histidine kinase subgroup 3 dimerisation and phosphoacceptor" evidence="11">
    <location>
        <begin position="195"/>
        <end position="260"/>
    </location>
</feature>
<dbReference type="Gene3D" id="3.30.565.10">
    <property type="entry name" value="Histidine kinase-like ATPase, C-terminal domain"/>
    <property type="match status" value="1"/>
</dbReference>
<dbReference type="Pfam" id="PF07730">
    <property type="entry name" value="HisKA_3"/>
    <property type="match status" value="1"/>
</dbReference>